<accession>A0A6C0DG74</accession>
<name>A0A6C0DG74_9ZZZZ</name>
<protein>
    <submittedName>
        <fullName evidence="2">Uncharacterized protein</fullName>
    </submittedName>
</protein>
<sequence>MPFIRSYNGAMKLLSEIGNGTCKGSCKSSWIRNLKYALKTKTNRLGLNESQRKKMTEKLKSVSGRNAINEHSKTLKKYKNRKSPPYPANENCNKKKRGNDGNMYISKPNKNNVCSWKKV</sequence>
<dbReference type="EMBL" id="MN739614">
    <property type="protein sequence ID" value="QHT15946.1"/>
    <property type="molecule type" value="Genomic_DNA"/>
</dbReference>
<reference evidence="2" key="1">
    <citation type="journal article" date="2020" name="Nature">
        <title>Giant virus diversity and host interactions through global metagenomics.</title>
        <authorList>
            <person name="Schulz F."/>
            <person name="Roux S."/>
            <person name="Paez-Espino D."/>
            <person name="Jungbluth S."/>
            <person name="Walsh D.A."/>
            <person name="Denef V.J."/>
            <person name="McMahon K.D."/>
            <person name="Konstantinidis K.T."/>
            <person name="Eloe-Fadrosh E.A."/>
            <person name="Kyrpides N.C."/>
            <person name="Woyke T."/>
        </authorList>
    </citation>
    <scope>NUCLEOTIDE SEQUENCE</scope>
    <source>
        <strain evidence="2">GVMAG-M-3300023174-182</strain>
    </source>
</reference>
<proteinExistence type="predicted"/>
<evidence type="ECO:0000313" key="2">
    <source>
        <dbReference type="EMBL" id="QHT15946.1"/>
    </source>
</evidence>
<feature type="compositionally biased region" description="Polar residues" evidence="1">
    <location>
        <begin position="108"/>
        <end position="119"/>
    </location>
</feature>
<feature type="region of interest" description="Disordered" evidence="1">
    <location>
        <begin position="78"/>
        <end position="119"/>
    </location>
</feature>
<dbReference type="AlphaFoldDB" id="A0A6C0DG74"/>
<organism evidence="2">
    <name type="scientific">viral metagenome</name>
    <dbReference type="NCBI Taxonomy" id="1070528"/>
    <lineage>
        <taxon>unclassified sequences</taxon>
        <taxon>metagenomes</taxon>
        <taxon>organismal metagenomes</taxon>
    </lineage>
</organism>
<evidence type="ECO:0000256" key="1">
    <source>
        <dbReference type="SAM" id="MobiDB-lite"/>
    </source>
</evidence>